<evidence type="ECO:0000256" key="2">
    <source>
        <dbReference type="ARBA" id="ARBA00022729"/>
    </source>
</evidence>
<proteinExistence type="inferred from homology"/>
<comment type="similarity">
    <text evidence="1">Belongs to the leucine-binding protein family.</text>
</comment>
<dbReference type="InterPro" id="IPR028081">
    <property type="entry name" value="Leu-bd"/>
</dbReference>
<gene>
    <name evidence="4" type="ORF">HRbin22_00548</name>
</gene>
<organism evidence="4 5">
    <name type="scientific">Candidatus Thermoflexus japonica</name>
    <dbReference type="NCBI Taxonomy" id="2035417"/>
    <lineage>
        <taxon>Bacteria</taxon>
        <taxon>Bacillati</taxon>
        <taxon>Chloroflexota</taxon>
        <taxon>Thermoflexia</taxon>
        <taxon>Thermoflexales</taxon>
        <taxon>Thermoflexaceae</taxon>
        <taxon>Thermoflexus</taxon>
    </lineage>
</organism>
<dbReference type="PANTHER" id="PTHR47235">
    <property type="entry name" value="BLR6548 PROTEIN"/>
    <property type="match status" value="1"/>
</dbReference>
<dbReference type="CDD" id="cd06334">
    <property type="entry name" value="PBP1_ABC_ligand_binding-like"/>
    <property type="match status" value="1"/>
</dbReference>
<dbReference type="Proteomes" id="UP000236642">
    <property type="component" value="Unassembled WGS sequence"/>
</dbReference>
<dbReference type="Gene3D" id="3.40.50.2300">
    <property type="match status" value="2"/>
</dbReference>
<name>A0A2H5Y4F4_9CHLR</name>
<dbReference type="Pfam" id="PF13458">
    <property type="entry name" value="Peripla_BP_6"/>
    <property type="match status" value="1"/>
</dbReference>
<dbReference type="EMBL" id="BEHY01000007">
    <property type="protein sequence ID" value="GBD08314.1"/>
    <property type="molecule type" value="Genomic_DNA"/>
</dbReference>
<sequence length="424" mass="46298">MIKPGGVAITILALVATLVLVIGCGPQATPAARAPAGEIPIGAIMDTTGPTSDVGKDYAAGIQDAIRWINDHGGVNGKRIRLILNDYGYRVPEAITLYKRYRDIDKVVAVLGWGTGDTSALAPTVAKDQIPYISASYSGELTDPSKTPYNFFAASDYSTNARAALLAWYEEVWLKDERFKAEREAGKKPRIVMFYSFPTPYSSAPIKALKEFAQMLGFEIGPDQDISLTALDAKSQVLAAKEFNPHVIWHGNTTQSVATAIRDAKALGLQADHLVNNWGFGEELLRLLGPQAEGVIGIAVTAFYGEEVPGMDRVKEAAQKYNPALKERTIRTVQAWANVMLLYEALKKADAAGQLNGPGIKAAIESFQNLDIGLGVPSLTYTPDDHRPTSRVRIYIIRNGKFELLKLVDLKGKFADQWPKWKGY</sequence>
<dbReference type="AlphaFoldDB" id="A0A2H5Y4F4"/>
<evidence type="ECO:0000256" key="1">
    <source>
        <dbReference type="ARBA" id="ARBA00010062"/>
    </source>
</evidence>
<dbReference type="PANTHER" id="PTHR47235:SF1">
    <property type="entry name" value="BLR6548 PROTEIN"/>
    <property type="match status" value="1"/>
</dbReference>
<evidence type="ECO:0000313" key="4">
    <source>
        <dbReference type="EMBL" id="GBD08314.1"/>
    </source>
</evidence>
<evidence type="ECO:0000313" key="5">
    <source>
        <dbReference type="Proteomes" id="UP000236642"/>
    </source>
</evidence>
<accession>A0A2H5Y4F4</accession>
<evidence type="ECO:0000259" key="3">
    <source>
        <dbReference type="Pfam" id="PF13458"/>
    </source>
</evidence>
<comment type="caution">
    <text evidence="4">The sequence shown here is derived from an EMBL/GenBank/DDBJ whole genome shotgun (WGS) entry which is preliminary data.</text>
</comment>
<reference evidence="5" key="1">
    <citation type="submission" date="2017-09" db="EMBL/GenBank/DDBJ databases">
        <title>Metaegenomics of thermophilic ammonia-oxidizing enrichment culture.</title>
        <authorList>
            <person name="Kato S."/>
            <person name="Suzuki K."/>
        </authorList>
    </citation>
    <scope>NUCLEOTIDE SEQUENCE [LARGE SCALE GENOMIC DNA]</scope>
</reference>
<protein>
    <recommendedName>
        <fullName evidence="3">Leucine-binding protein domain-containing protein</fullName>
    </recommendedName>
</protein>
<feature type="domain" description="Leucine-binding protein" evidence="3">
    <location>
        <begin position="38"/>
        <end position="400"/>
    </location>
</feature>
<dbReference type="PROSITE" id="PS51257">
    <property type="entry name" value="PROKAR_LIPOPROTEIN"/>
    <property type="match status" value="1"/>
</dbReference>
<dbReference type="InterPro" id="IPR028082">
    <property type="entry name" value="Peripla_BP_I"/>
</dbReference>
<dbReference type="SUPFAM" id="SSF53822">
    <property type="entry name" value="Periplasmic binding protein-like I"/>
    <property type="match status" value="1"/>
</dbReference>
<keyword evidence="2" id="KW-0732">Signal</keyword>